<organism evidence="2 3">
    <name type="scientific">Marinobacter antarcticus</name>
    <dbReference type="NCBI Taxonomy" id="564117"/>
    <lineage>
        <taxon>Bacteria</taxon>
        <taxon>Pseudomonadati</taxon>
        <taxon>Pseudomonadota</taxon>
        <taxon>Gammaproteobacteria</taxon>
        <taxon>Pseudomonadales</taxon>
        <taxon>Marinobacteraceae</taxon>
        <taxon>Marinobacter</taxon>
    </lineage>
</organism>
<keyword evidence="1" id="KW-0812">Transmembrane</keyword>
<keyword evidence="1" id="KW-0472">Membrane</keyword>
<reference evidence="3" key="1">
    <citation type="submission" date="2016-11" db="EMBL/GenBank/DDBJ databases">
        <authorList>
            <person name="Varghese N."/>
            <person name="Submissions S."/>
        </authorList>
    </citation>
    <scope>NUCLEOTIDE SEQUENCE [LARGE SCALE GENOMIC DNA]</scope>
    <source>
        <strain evidence="3">CGMCC 1.10835</strain>
    </source>
</reference>
<proteinExistence type="predicted"/>
<dbReference type="AlphaFoldDB" id="A0A1M6TX07"/>
<dbReference type="OrthoDB" id="6905929at2"/>
<evidence type="ECO:0000313" key="3">
    <source>
        <dbReference type="Proteomes" id="UP000184497"/>
    </source>
</evidence>
<keyword evidence="1" id="KW-1133">Transmembrane helix</keyword>
<evidence type="ECO:0000256" key="1">
    <source>
        <dbReference type="SAM" id="Phobius"/>
    </source>
</evidence>
<sequence>MNALSHIFKLTSFSALTGWIILAVLPSWKLGQSIIVGIVVALLCFAYIYLVFFGKKHDEPGQKIRGNFFSLKGIINLFKSPRVVLAGWVHYLAFDLMIGVYIVTNASQYGISHWLLLPCLFMTLMFGPAGLLLYFVLRFSITHEYFVPYTS</sequence>
<feature type="transmembrane region" description="Helical" evidence="1">
    <location>
        <begin position="115"/>
        <end position="137"/>
    </location>
</feature>
<dbReference type="EMBL" id="FRAQ01000002">
    <property type="protein sequence ID" value="SHK61430.1"/>
    <property type="molecule type" value="Genomic_DNA"/>
</dbReference>
<name>A0A1M6TX07_9GAMM</name>
<keyword evidence="3" id="KW-1185">Reference proteome</keyword>
<evidence type="ECO:0000313" key="2">
    <source>
        <dbReference type="EMBL" id="SHK61430.1"/>
    </source>
</evidence>
<feature type="transmembrane region" description="Helical" evidence="1">
    <location>
        <begin position="34"/>
        <end position="53"/>
    </location>
</feature>
<feature type="transmembrane region" description="Helical" evidence="1">
    <location>
        <begin position="7"/>
        <end position="28"/>
    </location>
</feature>
<dbReference type="Proteomes" id="UP000184497">
    <property type="component" value="Unassembled WGS sequence"/>
</dbReference>
<dbReference type="RefSeq" id="WP_072798082.1">
    <property type="nucleotide sequence ID" value="NZ_FRAQ01000002.1"/>
</dbReference>
<evidence type="ECO:0008006" key="4">
    <source>
        <dbReference type="Google" id="ProtNLM"/>
    </source>
</evidence>
<feature type="transmembrane region" description="Helical" evidence="1">
    <location>
        <begin position="83"/>
        <end position="103"/>
    </location>
</feature>
<dbReference type="InterPro" id="IPR025461">
    <property type="entry name" value="ABA4-like"/>
</dbReference>
<gene>
    <name evidence="2" type="ORF">SAMN05216369_2462</name>
</gene>
<protein>
    <recommendedName>
        <fullName evidence="4">DUF4281 domain-containing protein</fullName>
    </recommendedName>
</protein>
<accession>A0A1M6TX07</accession>
<dbReference type="Pfam" id="PF14108">
    <property type="entry name" value="ABA4-like"/>
    <property type="match status" value="1"/>
</dbReference>